<dbReference type="PANTHER" id="PTHR12358">
    <property type="entry name" value="SPHINGOSINE KINASE"/>
    <property type="match status" value="1"/>
</dbReference>
<reference evidence="2 3" key="1">
    <citation type="submission" date="2017-10" db="EMBL/GenBank/DDBJ databases">
        <title>Comparative genomics in systemic dimorphic fungi from Ajellomycetaceae.</title>
        <authorList>
            <person name="Munoz J.F."/>
            <person name="Mcewen J.G."/>
            <person name="Clay O.K."/>
            <person name="Cuomo C.A."/>
        </authorList>
    </citation>
    <scope>NUCLEOTIDE SEQUENCE [LARGE SCALE GENOMIC DNA]</scope>
    <source>
        <strain evidence="2 3">UAMH7299</strain>
    </source>
</reference>
<evidence type="ECO:0000313" key="2">
    <source>
        <dbReference type="EMBL" id="PGH22983.1"/>
    </source>
</evidence>
<dbReference type="PANTHER" id="PTHR12358:SF108">
    <property type="entry name" value="DAGKC DOMAIN-CONTAINING PROTEIN"/>
    <property type="match status" value="1"/>
</dbReference>
<protein>
    <recommendedName>
        <fullName evidence="1">DAGKc domain-containing protein</fullName>
    </recommendedName>
</protein>
<dbReference type="Pfam" id="PF00781">
    <property type="entry name" value="DAGK_cat"/>
    <property type="match status" value="1"/>
</dbReference>
<dbReference type="InterPro" id="IPR016064">
    <property type="entry name" value="NAD/diacylglycerol_kinase_sf"/>
</dbReference>
<dbReference type="InterPro" id="IPR001206">
    <property type="entry name" value="Diacylglycerol_kinase_cat_dom"/>
</dbReference>
<dbReference type="EMBL" id="PDNA01000030">
    <property type="protein sequence ID" value="PGH22983.1"/>
    <property type="molecule type" value="Genomic_DNA"/>
</dbReference>
<evidence type="ECO:0000313" key="3">
    <source>
        <dbReference type="Proteomes" id="UP000224634"/>
    </source>
</evidence>
<dbReference type="Proteomes" id="UP000224634">
    <property type="component" value="Unassembled WGS sequence"/>
</dbReference>
<dbReference type="GO" id="GO:0046512">
    <property type="term" value="P:sphingosine biosynthetic process"/>
    <property type="evidence" value="ECO:0007669"/>
    <property type="project" value="TreeGrafter"/>
</dbReference>
<dbReference type="SUPFAM" id="SSF111331">
    <property type="entry name" value="NAD kinase/diacylglycerol kinase-like"/>
    <property type="match status" value="1"/>
</dbReference>
<sequence>MASKSTGTIDGKQVIFELTDDSLEWEDQKDGTRDSIPLDHIIGIIPSAGGQHHDDDDDDENSTATLLLLEENPAKADAEQPTLATRDASGLPGSLIKTKYVAPLPPHLQPSDPTNNCLEIHVVISTLSGTHGALRFFESALRPLLSHINVTQYQTHETKSSRTIIELTQSIFLPRAKSELPSTVILLSGDGGLIDMIKVISAAENIDDETFVPPTICLIPMGTGNATFNSTSFLDADSTFGLSKLLRGTASHLPVFQVALSPGSAYVTDEGRGREPVCEGHSSSERVVEAEIYGAVVVSWGMHASLVADSDTAEYRKHGADRFKMAATELLYPSDGSETHQYKGKVTFVRRDGGGELYEEVMDRRSHMYVLITQVSHLEKGFMVSPASRPLDGQLRLVHFGPLPPDRAMGLMGLAYQGGKHVQEEEVGYEAVETVKLQQEEEDERWRRICIDGKIVVIEKGGWVEVRSCQRQLLRLVV</sequence>
<proteinExistence type="predicted"/>
<dbReference type="InterPro" id="IPR017438">
    <property type="entry name" value="ATP-NAD_kinase_N"/>
</dbReference>
<gene>
    <name evidence="2" type="ORF">AJ80_02898</name>
</gene>
<dbReference type="GO" id="GO:0005737">
    <property type="term" value="C:cytoplasm"/>
    <property type="evidence" value="ECO:0007669"/>
    <property type="project" value="TreeGrafter"/>
</dbReference>
<dbReference type="OrthoDB" id="3853857at2759"/>
<dbReference type="GO" id="GO:0001727">
    <property type="term" value="F:lipid kinase activity"/>
    <property type="evidence" value="ECO:0007669"/>
    <property type="project" value="TreeGrafter"/>
</dbReference>
<name>A0A2B7YPS0_POLH7</name>
<dbReference type="Gene3D" id="3.40.50.10330">
    <property type="entry name" value="Probable inorganic polyphosphate/atp-NAD kinase, domain 1"/>
    <property type="match status" value="1"/>
</dbReference>
<dbReference type="AlphaFoldDB" id="A0A2B7YPS0"/>
<keyword evidence="3" id="KW-1185">Reference proteome</keyword>
<evidence type="ECO:0000259" key="1">
    <source>
        <dbReference type="Pfam" id="PF00781"/>
    </source>
</evidence>
<organism evidence="2 3">
    <name type="scientific">Polytolypa hystricis (strain UAMH7299)</name>
    <dbReference type="NCBI Taxonomy" id="1447883"/>
    <lineage>
        <taxon>Eukaryota</taxon>
        <taxon>Fungi</taxon>
        <taxon>Dikarya</taxon>
        <taxon>Ascomycota</taxon>
        <taxon>Pezizomycotina</taxon>
        <taxon>Eurotiomycetes</taxon>
        <taxon>Eurotiomycetidae</taxon>
        <taxon>Onygenales</taxon>
        <taxon>Onygenales incertae sedis</taxon>
        <taxon>Polytolypa</taxon>
    </lineage>
</organism>
<comment type="caution">
    <text evidence="2">The sequence shown here is derived from an EMBL/GenBank/DDBJ whole genome shotgun (WGS) entry which is preliminary data.</text>
</comment>
<dbReference type="InterPro" id="IPR050187">
    <property type="entry name" value="Lipid_Phosphate_FormReg"/>
</dbReference>
<dbReference type="GO" id="GO:0016020">
    <property type="term" value="C:membrane"/>
    <property type="evidence" value="ECO:0007669"/>
    <property type="project" value="TreeGrafter"/>
</dbReference>
<feature type="domain" description="DAGKc" evidence="1">
    <location>
        <begin position="120"/>
        <end position="255"/>
    </location>
</feature>
<accession>A0A2B7YPS0</accession>
<dbReference type="Gene3D" id="2.60.200.40">
    <property type="match status" value="1"/>
</dbReference>